<proteinExistence type="predicted"/>
<evidence type="ECO:0008006" key="11">
    <source>
        <dbReference type="Google" id="ProtNLM"/>
    </source>
</evidence>
<dbReference type="FunFam" id="3.30.200.20:FF:000042">
    <property type="entry name" value="Aurora kinase A"/>
    <property type="match status" value="1"/>
</dbReference>
<dbReference type="InterPro" id="IPR000961">
    <property type="entry name" value="AGC-kinase_C"/>
</dbReference>
<protein>
    <recommendedName>
        <fullName evidence="11">Protein kinase domain-containing protein</fullName>
    </recommendedName>
</protein>
<dbReference type="PROSITE" id="PS51285">
    <property type="entry name" value="AGC_KINASE_CTER"/>
    <property type="match status" value="1"/>
</dbReference>
<name>A0A1E4SSS7_9ASCO</name>
<keyword evidence="3" id="KW-0808">Transferase</keyword>
<dbReference type="GO" id="GO:0004674">
    <property type="term" value="F:protein serine/threonine kinase activity"/>
    <property type="evidence" value="ECO:0007669"/>
    <property type="project" value="UniProtKB-KW"/>
</dbReference>
<keyword evidence="2" id="KW-0597">Phosphoprotein</keyword>
<sequence>RRRSSILRRMSVGSIQSFDGDSNIFKLEIGVPSIKIKISKKPQRSDFQHIKVLGQGAYGKVILVKNKKTGCLFAQKELKKASISINAKSIERTISERTILSRISEHPNIVKLFYAFHDSSKLYLMLEYIPGGELFQYLLKERFLSERNASFYIAQMALALHYLHQLGIVYRDLKPENCLLDHEGYLILTDFGLAKEPAEDESENPNWCNSIIGTPEYCSPEVIRGDDYGVRTDWWSLGCVMYDLLTGNPPFRGNSHKEIANKILKEKPKYPFHLTADSKDLLAKLLNKNPSKRLDVDNKWQIFKSHRFFRYYDWDDLYYRRCDPPIKPVITDLELAENFDEQFTGLRLSEVESIQIPIKNGSIDNDCFSGFSYTASESFVDSY</sequence>
<dbReference type="InterPro" id="IPR045270">
    <property type="entry name" value="STKc_AGC"/>
</dbReference>
<evidence type="ECO:0000259" key="7">
    <source>
        <dbReference type="PROSITE" id="PS50011"/>
    </source>
</evidence>
<dbReference type="FunFam" id="1.10.510.10:FF:000048">
    <property type="entry name" value="Protein kinase C"/>
    <property type="match status" value="1"/>
</dbReference>
<evidence type="ECO:0000256" key="2">
    <source>
        <dbReference type="ARBA" id="ARBA00022553"/>
    </source>
</evidence>
<dbReference type="SUPFAM" id="SSF56112">
    <property type="entry name" value="Protein kinase-like (PK-like)"/>
    <property type="match status" value="1"/>
</dbReference>
<dbReference type="AlphaFoldDB" id="A0A1E4SSS7"/>
<keyword evidence="10" id="KW-1185">Reference proteome</keyword>
<dbReference type="Proteomes" id="UP000094801">
    <property type="component" value="Unassembled WGS sequence"/>
</dbReference>
<dbReference type="SMART" id="SM00220">
    <property type="entry name" value="S_TKc"/>
    <property type="match status" value="1"/>
</dbReference>
<dbReference type="EMBL" id="KV453880">
    <property type="protein sequence ID" value="ODV82573.1"/>
    <property type="molecule type" value="Genomic_DNA"/>
</dbReference>
<evidence type="ECO:0000256" key="1">
    <source>
        <dbReference type="ARBA" id="ARBA00022527"/>
    </source>
</evidence>
<accession>A0A1E4SSS7</accession>
<keyword evidence="6" id="KW-0067">ATP-binding</keyword>
<dbReference type="Gene3D" id="1.10.510.10">
    <property type="entry name" value="Transferase(Phosphotransferase) domain 1"/>
    <property type="match status" value="1"/>
</dbReference>
<feature type="non-terminal residue" evidence="9">
    <location>
        <position position="1"/>
    </location>
</feature>
<dbReference type="InterPro" id="IPR000719">
    <property type="entry name" value="Prot_kinase_dom"/>
</dbReference>
<dbReference type="InterPro" id="IPR008271">
    <property type="entry name" value="Ser/Thr_kinase_AS"/>
</dbReference>
<evidence type="ECO:0000256" key="4">
    <source>
        <dbReference type="ARBA" id="ARBA00022741"/>
    </source>
</evidence>
<keyword evidence="1" id="KW-0723">Serine/threonine-protein kinase</keyword>
<evidence type="ECO:0000313" key="10">
    <source>
        <dbReference type="Proteomes" id="UP000094801"/>
    </source>
</evidence>
<dbReference type="CDD" id="cd05123">
    <property type="entry name" value="STKc_AGC"/>
    <property type="match status" value="1"/>
</dbReference>
<dbReference type="STRING" id="983967.A0A1E4SSS7"/>
<evidence type="ECO:0000259" key="8">
    <source>
        <dbReference type="PROSITE" id="PS51285"/>
    </source>
</evidence>
<keyword evidence="5" id="KW-0418">Kinase</keyword>
<evidence type="ECO:0000256" key="5">
    <source>
        <dbReference type="ARBA" id="ARBA00022777"/>
    </source>
</evidence>
<dbReference type="SMART" id="SM00133">
    <property type="entry name" value="S_TK_X"/>
    <property type="match status" value="1"/>
</dbReference>
<dbReference type="Gene3D" id="3.30.200.20">
    <property type="entry name" value="Phosphorylase Kinase, domain 1"/>
    <property type="match status" value="1"/>
</dbReference>
<evidence type="ECO:0000313" key="9">
    <source>
        <dbReference type="EMBL" id="ODV82573.1"/>
    </source>
</evidence>
<dbReference type="PROSITE" id="PS50011">
    <property type="entry name" value="PROTEIN_KINASE_DOM"/>
    <property type="match status" value="1"/>
</dbReference>
<feature type="domain" description="Protein kinase" evidence="7">
    <location>
        <begin position="47"/>
        <end position="309"/>
    </location>
</feature>
<dbReference type="PROSITE" id="PS00108">
    <property type="entry name" value="PROTEIN_KINASE_ST"/>
    <property type="match status" value="1"/>
</dbReference>
<dbReference type="PANTHER" id="PTHR24351">
    <property type="entry name" value="RIBOSOMAL PROTEIN S6 KINASE"/>
    <property type="match status" value="1"/>
</dbReference>
<feature type="domain" description="AGC-kinase C-terminal" evidence="8">
    <location>
        <begin position="310"/>
        <end position="383"/>
    </location>
</feature>
<dbReference type="InterPro" id="IPR011009">
    <property type="entry name" value="Kinase-like_dom_sf"/>
</dbReference>
<evidence type="ECO:0000256" key="3">
    <source>
        <dbReference type="ARBA" id="ARBA00022679"/>
    </source>
</evidence>
<feature type="non-terminal residue" evidence="9">
    <location>
        <position position="383"/>
    </location>
</feature>
<keyword evidence="4" id="KW-0547">Nucleotide-binding</keyword>
<dbReference type="GO" id="GO:0005524">
    <property type="term" value="F:ATP binding"/>
    <property type="evidence" value="ECO:0007669"/>
    <property type="project" value="UniProtKB-KW"/>
</dbReference>
<dbReference type="Pfam" id="PF00069">
    <property type="entry name" value="Pkinase"/>
    <property type="match status" value="1"/>
</dbReference>
<organism evidence="9 10">
    <name type="scientific">[Candida] arabinofermentans NRRL YB-2248</name>
    <dbReference type="NCBI Taxonomy" id="983967"/>
    <lineage>
        <taxon>Eukaryota</taxon>
        <taxon>Fungi</taxon>
        <taxon>Dikarya</taxon>
        <taxon>Ascomycota</taxon>
        <taxon>Saccharomycotina</taxon>
        <taxon>Pichiomycetes</taxon>
        <taxon>Pichiales</taxon>
        <taxon>Pichiaceae</taxon>
        <taxon>Ogataea</taxon>
        <taxon>Ogataea/Candida clade</taxon>
    </lineage>
</organism>
<gene>
    <name evidence="9" type="ORF">CANARDRAFT_184288</name>
</gene>
<dbReference type="OrthoDB" id="63267at2759"/>
<evidence type="ECO:0000256" key="6">
    <source>
        <dbReference type="ARBA" id="ARBA00022840"/>
    </source>
</evidence>
<reference evidence="10" key="1">
    <citation type="submission" date="2016-04" db="EMBL/GenBank/DDBJ databases">
        <title>Comparative genomics of biotechnologically important yeasts.</title>
        <authorList>
            <consortium name="DOE Joint Genome Institute"/>
            <person name="Riley R."/>
            <person name="Haridas S."/>
            <person name="Wolfe K.H."/>
            <person name="Lopes M.R."/>
            <person name="Hittinger C.T."/>
            <person name="Goker M."/>
            <person name="Salamov A."/>
            <person name="Wisecaver J."/>
            <person name="Long T.M."/>
            <person name="Aerts A.L."/>
            <person name="Barry K."/>
            <person name="Choi C."/>
            <person name="Clum A."/>
            <person name="Coughlan A.Y."/>
            <person name="Deshpande S."/>
            <person name="Douglass A.P."/>
            <person name="Hanson S.J."/>
            <person name="Klenk H.-P."/>
            <person name="Labutti K."/>
            <person name="Lapidus A."/>
            <person name="Lindquist E."/>
            <person name="Lipzen A."/>
            <person name="Meier-Kolthoff J.P."/>
            <person name="Ohm R.A."/>
            <person name="Otillar R.P."/>
            <person name="Pangilinan J."/>
            <person name="Peng Y."/>
            <person name="Rokas A."/>
            <person name="Rosa C.A."/>
            <person name="Scheuner C."/>
            <person name="Sibirny A.A."/>
            <person name="Slot J.C."/>
            <person name="Stielow J.B."/>
            <person name="Sun H."/>
            <person name="Kurtzman C.P."/>
            <person name="Blackwell M."/>
            <person name="Grigoriev I.V."/>
            <person name="Jeffries T.W."/>
        </authorList>
    </citation>
    <scope>NUCLEOTIDE SEQUENCE [LARGE SCALE GENOMIC DNA]</scope>
    <source>
        <strain evidence="10">NRRL YB-2248</strain>
    </source>
</reference>